<feature type="transmembrane region" description="Helical" evidence="1">
    <location>
        <begin position="197"/>
        <end position="217"/>
    </location>
</feature>
<dbReference type="EMBL" id="FOKI01000008">
    <property type="protein sequence ID" value="SFA99765.1"/>
    <property type="molecule type" value="Genomic_DNA"/>
</dbReference>
<keyword evidence="3" id="KW-1185">Reference proteome</keyword>
<evidence type="ECO:0000313" key="2">
    <source>
        <dbReference type="EMBL" id="SFA99765.1"/>
    </source>
</evidence>
<dbReference type="Proteomes" id="UP000198619">
    <property type="component" value="Unassembled WGS sequence"/>
</dbReference>
<dbReference type="RefSeq" id="WP_090040016.1">
    <property type="nucleotide sequence ID" value="NZ_FOKI01000008.1"/>
</dbReference>
<keyword evidence="1" id="KW-0812">Transmembrane</keyword>
<name>A0A1I0XFE9_9CLOT</name>
<organism evidence="2 3">
    <name type="scientific">Clostridium frigidicarnis</name>
    <dbReference type="NCBI Taxonomy" id="84698"/>
    <lineage>
        <taxon>Bacteria</taxon>
        <taxon>Bacillati</taxon>
        <taxon>Bacillota</taxon>
        <taxon>Clostridia</taxon>
        <taxon>Eubacteriales</taxon>
        <taxon>Clostridiaceae</taxon>
        <taxon>Clostridium</taxon>
    </lineage>
</organism>
<feature type="transmembrane region" description="Helical" evidence="1">
    <location>
        <begin position="391"/>
        <end position="412"/>
    </location>
</feature>
<reference evidence="2 3" key="1">
    <citation type="submission" date="2016-10" db="EMBL/GenBank/DDBJ databases">
        <authorList>
            <person name="de Groot N.N."/>
        </authorList>
    </citation>
    <scope>NUCLEOTIDE SEQUENCE [LARGE SCALE GENOMIC DNA]</scope>
    <source>
        <strain evidence="2 3">DSM 12271</strain>
    </source>
</reference>
<dbReference type="STRING" id="84698.SAMN04488528_100880"/>
<feature type="transmembrane region" description="Helical" evidence="1">
    <location>
        <begin position="299"/>
        <end position="325"/>
    </location>
</feature>
<dbReference type="OrthoDB" id="2060782at2"/>
<keyword evidence="1" id="KW-0472">Membrane</keyword>
<feature type="transmembrane region" description="Helical" evidence="1">
    <location>
        <begin position="332"/>
        <end position="352"/>
    </location>
</feature>
<feature type="transmembrane region" description="Helical" evidence="1">
    <location>
        <begin position="243"/>
        <end position="269"/>
    </location>
</feature>
<gene>
    <name evidence="2" type="ORF">SAMN04488528_100880</name>
</gene>
<sequence length="418" mass="48615">MKLIRHEFKKVITSKVLWGLTIIFIIFNGFIIYEKSYNKDELKVLNKIISKVGNKITPEMKGNFKVYYEDEFSNAQKIIKDKTSLEFDTIGEFNRTFTPNSEFTTKELKFIEEVGIVEGYYNSIENLEVAYNDIEIMKIAEGIIEEGRLTGTDAEEIRSTYKKFEKRFNELKGNEEHKYLFFMGKPYKMHSLLFKDIFGKLNIEIAIIVVLLTTFLLNYEFENKTHLNIYSSKRGRENIKDKGIAAIVCTLIFTTVILFSTLLIFFTVFDYSGIWGTSVNSFFNWESGLPYMCWWSLPVIQYLASLIVLMYILQLIFSGITFVICKFIRNTYMVFFVFFVIYGIGIVLPQLVSSNQGLFTLSSFTPYTLAYNLALRFMMVGAVFPMKFYEITNLSLWIIGIFDAVLVCIKSFKKESIV</sequence>
<accession>A0A1I0XFE9</accession>
<keyword evidence="1" id="KW-1133">Transmembrane helix</keyword>
<feature type="transmembrane region" description="Helical" evidence="1">
    <location>
        <begin position="12"/>
        <end position="33"/>
    </location>
</feature>
<protein>
    <submittedName>
        <fullName evidence="2">ABC-2 family transporter protein</fullName>
    </submittedName>
</protein>
<evidence type="ECO:0000256" key="1">
    <source>
        <dbReference type="SAM" id="Phobius"/>
    </source>
</evidence>
<dbReference type="AlphaFoldDB" id="A0A1I0XFE9"/>
<evidence type="ECO:0000313" key="3">
    <source>
        <dbReference type="Proteomes" id="UP000198619"/>
    </source>
</evidence>
<proteinExistence type="predicted"/>